<evidence type="ECO:0000313" key="3">
    <source>
        <dbReference type="Proteomes" id="UP000256964"/>
    </source>
</evidence>
<reference evidence="2 3" key="1">
    <citation type="journal article" date="2018" name="Biotechnol. Biofuels">
        <title>Integrative visual omics of the white-rot fungus Polyporus brumalis exposes the biotechnological potential of its oxidative enzymes for delignifying raw plant biomass.</title>
        <authorList>
            <person name="Miyauchi S."/>
            <person name="Rancon A."/>
            <person name="Drula E."/>
            <person name="Hage H."/>
            <person name="Chaduli D."/>
            <person name="Favel A."/>
            <person name="Grisel S."/>
            <person name="Henrissat B."/>
            <person name="Herpoel-Gimbert I."/>
            <person name="Ruiz-Duenas F.J."/>
            <person name="Chevret D."/>
            <person name="Hainaut M."/>
            <person name="Lin J."/>
            <person name="Wang M."/>
            <person name="Pangilinan J."/>
            <person name="Lipzen A."/>
            <person name="Lesage-Meessen L."/>
            <person name="Navarro D."/>
            <person name="Riley R."/>
            <person name="Grigoriev I.V."/>
            <person name="Zhou S."/>
            <person name="Raouche S."/>
            <person name="Rosso M.N."/>
        </authorList>
    </citation>
    <scope>NUCLEOTIDE SEQUENCE [LARGE SCALE GENOMIC DNA]</scope>
    <source>
        <strain evidence="2 3">BRFM 1820</strain>
    </source>
</reference>
<dbReference type="Proteomes" id="UP000256964">
    <property type="component" value="Unassembled WGS sequence"/>
</dbReference>
<feature type="compositionally biased region" description="Polar residues" evidence="1">
    <location>
        <begin position="198"/>
        <end position="210"/>
    </location>
</feature>
<name>A0A371DGI5_9APHY</name>
<evidence type="ECO:0000313" key="2">
    <source>
        <dbReference type="EMBL" id="RDX51616.1"/>
    </source>
</evidence>
<feature type="region of interest" description="Disordered" evidence="1">
    <location>
        <begin position="177"/>
        <end position="217"/>
    </location>
</feature>
<organism evidence="2 3">
    <name type="scientific">Lentinus brumalis</name>
    <dbReference type="NCBI Taxonomy" id="2498619"/>
    <lineage>
        <taxon>Eukaryota</taxon>
        <taxon>Fungi</taxon>
        <taxon>Dikarya</taxon>
        <taxon>Basidiomycota</taxon>
        <taxon>Agaricomycotina</taxon>
        <taxon>Agaricomycetes</taxon>
        <taxon>Polyporales</taxon>
        <taxon>Polyporaceae</taxon>
        <taxon>Lentinus</taxon>
    </lineage>
</organism>
<sequence>MQAEADGPELGLSKKTIRGEVIENSITAKAQCKAANSTNVNAPKTKTVTTGSMYSMYSAFKAPSVAIKTPSIAVKTSVTVKTPSVTVNLRCAAPAIKDEPTVVKRVKTAKGNRKGKAVQRTPTDIIEVESEDDNGDKAIIINQQHSPEPEPEPQPKVKVVPEPQPEVKVMPQVEVAPEPESVPLSRSELHAQQPHPKTPTSLAKQRQPRSWVQPRVCHTAGRRPRSACLWCPVPRPLDGYTVNQDMATLGATNKVDEVWQQQVWDKYRATQQFLVPCRSTGNPQG</sequence>
<feature type="region of interest" description="Disordered" evidence="1">
    <location>
        <begin position="144"/>
        <end position="165"/>
    </location>
</feature>
<keyword evidence="3" id="KW-1185">Reference proteome</keyword>
<proteinExistence type="predicted"/>
<protein>
    <submittedName>
        <fullName evidence="2">Uncharacterized protein</fullName>
    </submittedName>
</protein>
<dbReference type="AlphaFoldDB" id="A0A371DGI5"/>
<dbReference type="EMBL" id="KZ857394">
    <property type="protein sequence ID" value="RDX51616.1"/>
    <property type="molecule type" value="Genomic_DNA"/>
</dbReference>
<evidence type="ECO:0000256" key="1">
    <source>
        <dbReference type="SAM" id="MobiDB-lite"/>
    </source>
</evidence>
<gene>
    <name evidence="2" type="ORF">OH76DRAFT_1417303</name>
</gene>
<feature type="compositionally biased region" description="Low complexity" evidence="1">
    <location>
        <begin position="156"/>
        <end position="165"/>
    </location>
</feature>
<accession>A0A371DGI5</accession>